<evidence type="ECO:0000313" key="2">
    <source>
        <dbReference type="Proteomes" id="UP000006100"/>
    </source>
</evidence>
<organism evidence="1 2">
    <name type="scientific">Candidatus Nitrosopumilus sediminis</name>
    <dbReference type="NCBI Taxonomy" id="1229909"/>
    <lineage>
        <taxon>Archaea</taxon>
        <taxon>Nitrososphaerota</taxon>
        <taxon>Nitrososphaeria</taxon>
        <taxon>Nitrosopumilales</taxon>
        <taxon>Nitrosopumilaceae</taxon>
        <taxon>Nitrosopumilus</taxon>
    </lineage>
</organism>
<name>K0BDJ2_9ARCH</name>
<dbReference type="AlphaFoldDB" id="K0BDJ2"/>
<dbReference type="STRING" id="1229909.NSED_06745"/>
<accession>K0BDJ2</accession>
<dbReference type="OrthoDB" id="383454at2157"/>
<proteinExistence type="predicted"/>
<reference evidence="1 2" key="1">
    <citation type="journal article" date="2012" name="J. Bacteriol.">
        <title>Draft Genome Sequence of an Ammonia-Oxidizing Archaeon, "Candidatus Nitrosopumilus sediminis" AR2, from Svalbard in the Arctic Circle.</title>
        <authorList>
            <person name="Park S.J."/>
            <person name="Kim J.G."/>
            <person name="Jung M.Y."/>
            <person name="Kim S.J."/>
            <person name="Cha I.T."/>
            <person name="Ghai R."/>
            <person name="Martin-Cuadrado A.B."/>
            <person name="Rodriguez-Valera F."/>
            <person name="Rhee S.K."/>
        </authorList>
    </citation>
    <scope>NUCLEOTIDE SEQUENCE [LARGE SCALE GENOMIC DNA]</scope>
    <source>
        <strain evidence="1 2">AR2</strain>
    </source>
</reference>
<protein>
    <submittedName>
        <fullName evidence="1">Uncharacterized protein</fullName>
    </submittedName>
</protein>
<evidence type="ECO:0000313" key="1">
    <source>
        <dbReference type="EMBL" id="AFS83147.1"/>
    </source>
</evidence>
<dbReference type="Proteomes" id="UP000006100">
    <property type="component" value="Chromosome"/>
</dbReference>
<dbReference type="HOGENOM" id="CLU_948652_0_0_2"/>
<dbReference type="EMBL" id="CP003843">
    <property type="protein sequence ID" value="AFS83147.1"/>
    <property type="molecule type" value="Genomic_DNA"/>
</dbReference>
<dbReference type="PATRIC" id="fig|1229909.8.peg.1486"/>
<keyword evidence="2" id="KW-1185">Reference proteome</keyword>
<dbReference type="KEGG" id="nir:NSED_06745"/>
<sequence>MSDDYDKVALKQDLNLFLNSIDSNDFRTGNIIGNRIMSNAYLFEKQNYAIMGYFLKQICIDALSLKNRSDPDSLSPITSALKTFVKDKIFIQLDTQENLHELWKDYNNTVTKTRNSFLPPKEKELYKVNPQFTNKAFKKIISLLLENRDSLKYPTNNFFKGMLNEMNRIGKIYGTSIKDQHVLAIITMLDRVDEYVGLTVIDYEDFESRIEKEILPLVNSFEEVAINKNLDENLVNKFLWKLISIWRFNFIKFMEVKRAGVPQIQVQEEIKKPVKKQLVEEIAKSLEDEIGGK</sequence>
<dbReference type="GeneID" id="13697141"/>
<dbReference type="RefSeq" id="WP_014965517.1">
    <property type="nucleotide sequence ID" value="NC_018656.1"/>
</dbReference>
<gene>
    <name evidence="1" type="ORF">NSED_06745</name>
</gene>